<keyword evidence="1" id="KW-0812">Transmembrane</keyword>
<organism evidence="2">
    <name type="scientific">marine metagenome</name>
    <dbReference type="NCBI Taxonomy" id="408172"/>
    <lineage>
        <taxon>unclassified sequences</taxon>
        <taxon>metagenomes</taxon>
        <taxon>ecological metagenomes</taxon>
    </lineage>
</organism>
<feature type="transmembrane region" description="Helical" evidence="1">
    <location>
        <begin position="28"/>
        <end position="50"/>
    </location>
</feature>
<gene>
    <name evidence="2" type="ORF">METZ01_LOCUS332675</name>
</gene>
<keyword evidence="1" id="KW-0472">Membrane</keyword>
<protein>
    <recommendedName>
        <fullName evidence="3">NADH:quinone oxidoreductase/Mrp antiporter membrane subunit domain-containing protein</fullName>
    </recommendedName>
</protein>
<name>A0A382Q6G7_9ZZZZ</name>
<evidence type="ECO:0000256" key="1">
    <source>
        <dbReference type="SAM" id="Phobius"/>
    </source>
</evidence>
<feature type="transmembrane region" description="Helical" evidence="1">
    <location>
        <begin position="6"/>
        <end position="21"/>
    </location>
</feature>
<accession>A0A382Q6G7</accession>
<reference evidence="2" key="1">
    <citation type="submission" date="2018-05" db="EMBL/GenBank/DDBJ databases">
        <authorList>
            <person name="Lanie J.A."/>
            <person name="Ng W.-L."/>
            <person name="Kazmierczak K.M."/>
            <person name="Andrzejewski T.M."/>
            <person name="Davidsen T.M."/>
            <person name="Wayne K.J."/>
            <person name="Tettelin H."/>
            <person name="Glass J.I."/>
            <person name="Rusch D."/>
            <person name="Podicherti R."/>
            <person name="Tsui H.-C.T."/>
            <person name="Winkler M.E."/>
        </authorList>
    </citation>
    <scope>NUCLEOTIDE SEQUENCE</scope>
</reference>
<proteinExistence type="predicted"/>
<dbReference type="AlphaFoldDB" id="A0A382Q6G7"/>
<sequence length="66" mass="7535">MFIHPSLFFILGGLLIPFLRGRGKQSYMVVMALLAFLAVVIMPYGTYGIYEFLEWQLTFGNVDKLS</sequence>
<feature type="non-terminal residue" evidence="2">
    <location>
        <position position="66"/>
    </location>
</feature>
<evidence type="ECO:0000313" key="2">
    <source>
        <dbReference type="EMBL" id="SVC79821.1"/>
    </source>
</evidence>
<feature type="non-terminal residue" evidence="2">
    <location>
        <position position="1"/>
    </location>
</feature>
<keyword evidence="1" id="KW-1133">Transmembrane helix</keyword>
<evidence type="ECO:0008006" key="3">
    <source>
        <dbReference type="Google" id="ProtNLM"/>
    </source>
</evidence>
<dbReference type="EMBL" id="UINC01111533">
    <property type="protein sequence ID" value="SVC79821.1"/>
    <property type="molecule type" value="Genomic_DNA"/>
</dbReference>